<keyword evidence="2" id="KW-1185">Reference proteome</keyword>
<name>A0A2G8SFN6_9APHY</name>
<dbReference type="Gene3D" id="3.80.10.10">
    <property type="entry name" value="Ribonuclease Inhibitor"/>
    <property type="match status" value="1"/>
</dbReference>
<dbReference type="Proteomes" id="UP000230002">
    <property type="component" value="Unassembled WGS sequence"/>
</dbReference>
<organism evidence="1 2">
    <name type="scientific">Ganoderma sinense ZZ0214-1</name>
    <dbReference type="NCBI Taxonomy" id="1077348"/>
    <lineage>
        <taxon>Eukaryota</taxon>
        <taxon>Fungi</taxon>
        <taxon>Dikarya</taxon>
        <taxon>Basidiomycota</taxon>
        <taxon>Agaricomycotina</taxon>
        <taxon>Agaricomycetes</taxon>
        <taxon>Polyporales</taxon>
        <taxon>Polyporaceae</taxon>
        <taxon>Ganoderma</taxon>
    </lineage>
</organism>
<dbReference type="InterPro" id="IPR032675">
    <property type="entry name" value="LRR_dom_sf"/>
</dbReference>
<dbReference type="STRING" id="1077348.A0A2G8SFN6"/>
<sequence>MSTCPSKLGIHPPSTQHHVDIAIQDTHSTLPPTRLSFPFPSLKIGRMRSDNDQPIKTSQDVSLVTDSRFPEISLYNNIIDRCGDEDFLRDRYKTLSGWARTCTALRQRSIENLYRRVRFRKPEQLDLFVRTLKDNPELGTLVRDLHVTPANAHKHGSFDFAHPIVVKHCTNVRNLQIRQFDWGVQPDAYCQTAIASLKTITSLEVANTVFPSSRDLVQLVEALPALRELSCGLIRFEMREDSTPLYTSEPEGDAEACTHLRSVILWSLDNFPPMLTSLRGRAVTHLQLHQPDDSWPWEDVCLSIAGYQQLECLSLALVVGLGGRDGKLLTDPNSGHVFVEARNRFLDVLLHIRSAVMTTITLRLAPFLVPLADGSWQFTYRSTRMEAIRLMFGSATQELLTTWPLETLKVLYIHIQESPSDIHIQEYPSTDDTVAGWWRQTISDQLGHVPCAITVYVDQYSETRLRGNYRYDKVWLEEDSESS</sequence>
<evidence type="ECO:0000313" key="1">
    <source>
        <dbReference type="EMBL" id="PIL32576.1"/>
    </source>
</evidence>
<proteinExistence type="predicted"/>
<dbReference type="AlphaFoldDB" id="A0A2G8SFN6"/>
<dbReference type="EMBL" id="AYKW01000010">
    <property type="protein sequence ID" value="PIL32576.1"/>
    <property type="molecule type" value="Genomic_DNA"/>
</dbReference>
<protein>
    <submittedName>
        <fullName evidence="1">Uncharacterized protein</fullName>
    </submittedName>
</protein>
<gene>
    <name evidence="1" type="ORF">GSI_05279</name>
</gene>
<dbReference type="OrthoDB" id="2739721at2759"/>
<evidence type="ECO:0000313" key="2">
    <source>
        <dbReference type="Proteomes" id="UP000230002"/>
    </source>
</evidence>
<comment type="caution">
    <text evidence="1">The sequence shown here is derived from an EMBL/GenBank/DDBJ whole genome shotgun (WGS) entry which is preliminary data.</text>
</comment>
<reference evidence="1 2" key="1">
    <citation type="journal article" date="2015" name="Sci. Rep.">
        <title>Chromosome-level genome map provides insights into diverse defense mechanisms in the medicinal fungus Ganoderma sinense.</title>
        <authorList>
            <person name="Zhu Y."/>
            <person name="Xu J."/>
            <person name="Sun C."/>
            <person name="Zhou S."/>
            <person name="Xu H."/>
            <person name="Nelson D.R."/>
            <person name="Qian J."/>
            <person name="Song J."/>
            <person name="Luo H."/>
            <person name="Xiang L."/>
            <person name="Li Y."/>
            <person name="Xu Z."/>
            <person name="Ji A."/>
            <person name="Wang L."/>
            <person name="Lu S."/>
            <person name="Hayward A."/>
            <person name="Sun W."/>
            <person name="Li X."/>
            <person name="Schwartz D.C."/>
            <person name="Wang Y."/>
            <person name="Chen S."/>
        </authorList>
    </citation>
    <scope>NUCLEOTIDE SEQUENCE [LARGE SCALE GENOMIC DNA]</scope>
    <source>
        <strain evidence="1 2">ZZ0214-1</strain>
    </source>
</reference>
<accession>A0A2G8SFN6</accession>